<evidence type="ECO:0000313" key="1">
    <source>
        <dbReference type="EMBL" id="PBK65136.1"/>
    </source>
</evidence>
<evidence type="ECO:0000313" key="2">
    <source>
        <dbReference type="Proteomes" id="UP000218334"/>
    </source>
</evidence>
<dbReference type="Proteomes" id="UP000218334">
    <property type="component" value="Unassembled WGS sequence"/>
</dbReference>
<organism evidence="1 2">
    <name type="scientific">Armillaria solidipes</name>
    <dbReference type="NCBI Taxonomy" id="1076256"/>
    <lineage>
        <taxon>Eukaryota</taxon>
        <taxon>Fungi</taxon>
        <taxon>Dikarya</taxon>
        <taxon>Basidiomycota</taxon>
        <taxon>Agaricomycotina</taxon>
        <taxon>Agaricomycetes</taxon>
        <taxon>Agaricomycetidae</taxon>
        <taxon>Agaricales</taxon>
        <taxon>Marasmiineae</taxon>
        <taxon>Physalacriaceae</taxon>
        <taxon>Armillaria</taxon>
    </lineage>
</organism>
<sequence>MFIPIEQVSSLPGIRHSHLWSKAVAAARQAEFLSFPNFYCCLSRVQRRLNCGITCILLLQLVLSVDTAHVNFRGPRSTSRDPLRATRILVHACCLLTGIAKASFACL</sequence>
<name>A0A2H3BPZ9_9AGAR</name>
<keyword evidence="2" id="KW-1185">Reference proteome</keyword>
<gene>
    <name evidence="1" type="ORF">ARMSODRAFT_444714</name>
</gene>
<accession>A0A2H3BPZ9</accession>
<dbReference type="AlphaFoldDB" id="A0A2H3BPZ9"/>
<protein>
    <submittedName>
        <fullName evidence="1">Uncharacterized protein</fullName>
    </submittedName>
</protein>
<proteinExistence type="predicted"/>
<dbReference type="EMBL" id="KZ293447">
    <property type="protein sequence ID" value="PBK65136.1"/>
    <property type="molecule type" value="Genomic_DNA"/>
</dbReference>
<reference evidence="2" key="1">
    <citation type="journal article" date="2017" name="Nat. Ecol. Evol.">
        <title>Genome expansion and lineage-specific genetic innovations in the forest pathogenic fungi Armillaria.</title>
        <authorList>
            <person name="Sipos G."/>
            <person name="Prasanna A.N."/>
            <person name="Walter M.C."/>
            <person name="O'Connor E."/>
            <person name="Balint B."/>
            <person name="Krizsan K."/>
            <person name="Kiss B."/>
            <person name="Hess J."/>
            <person name="Varga T."/>
            <person name="Slot J."/>
            <person name="Riley R."/>
            <person name="Boka B."/>
            <person name="Rigling D."/>
            <person name="Barry K."/>
            <person name="Lee J."/>
            <person name="Mihaltcheva S."/>
            <person name="LaButti K."/>
            <person name="Lipzen A."/>
            <person name="Waldron R."/>
            <person name="Moloney N.M."/>
            <person name="Sperisen C."/>
            <person name="Kredics L."/>
            <person name="Vagvoelgyi C."/>
            <person name="Patrignani A."/>
            <person name="Fitzpatrick D."/>
            <person name="Nagy I."/>
            <person name="Doyle S."/>
            <person name="Anderson J.B."/>
            <person name="Grigoriev I.V."/>
            <person name="Gueldener U."/>
            <person name="Muensterkoetter M."/>
            <person name="Nagy L.G."/>
        </authorList>
    </citation>
    <scope>NUCLEOTIDE SEQUENCE [LARGE SCALE GENOMIC DNA]</scope>
    <source>
        <strain evidence="2">28-4</strain>
    </source>
</reference>